<dbReference type="InterPro" id="IPR055377">
    <property type="entry name" value="GH3_M"/>
</dbReference>
<evidence type="ECO:0000313" key="5">
    <source>
        <dbReference type="EMBL" id="VAI69403.1"/>
    </source>
</evidence>
<protein>
    <submittedName>
        <fullName evidence="5">Uncharacterized protein</fullName>
    </submittedName>
</protein>
<evidence type="ECO:0000259" key="4">
    <source>
        <dbReference type="Pfam" id="PF23572"/>
    </source>
</evidence>
<dbReference type="Pfam" id="PF23572">
    <property type="entry name" value="GH3_C"/>
    <property type="match status" value="1"/>
</dbReference>
<accession>A0A9R1BI44</accession>
<dbReference type="PANTHER" id="PTHR31901:SF14">
    <property type="entry name" value="INDOLE-3-ACETIC ACID-AMIDO SYNTHETASE GH3.7-RELATED"/>
    <property type="match status" value="1"/>
</dbReference>
<keyword evidence="6" id="KW-1185">Reference proteome</keyword>
<dbReference type="Pfam" id="PF23571">
    <property type="entry name" value="GH3_M"/>
    <property type="match status" value="1"/>
</dbReference>
<sequence>MQPMAPSPWLPEFDPTDTVAGRAFVERLTTDAAALQRELLTEILKQNAHTEYLRPFLLLPDGGLPPDGDLREAFKKLVPVSGYDDIKPYVHRIASGREPSTNLLCSEPITHLLRSSCTSGGKQKIFPSTAEELDRKLFFYGVQSLVRNMYVHLHADQEGKRGMGMRLTLTFPVEHTPSGLHVQAATTAYYRSSQFRDQEVGGFDRCTSPMEAILWPDAEQSMYCQLLCGLLHRDSVDHVGTSFANSLVRAIKFLEHNWEEMCSDIRTGSLSGRITHAPLRDAVIQRYLRGPNPALADEVASECAAKPWDGIVARLWPRARCALTIVTGSMAQYIPILRSYCGGRLPIVSPCYASTECAAGVNLRPLDPPSRASYALLPNIAYFEFAEIQPRDEETPTVDDNGNPGEMKFVDLVDVEIGRSYELVVTTFAGLYRYRVGDLLTVTGFYNATPLFLFSGRHDVILSIDHEKISEEELLRAISQAIELHLGPLGYMLSGSTAFADISKLPGHYVLFWELTNARSNGVVGDIPDQTVMENCCSTVEECFDQMYCKIRQRANITALEIRVLEQGAYDALMDFFVSRGASPGQYKTPTAIRSKEAMMVLEERVVARFFSKEIPRGSLYDDYMKK</sequence>
<evidence type="ECO:0000313" key="6">
    <source>
        <dbReference type="Proteomes" id="UP000324705"/>
    </source>
</evidence>
<dbReference type="PANTHER" id="PTHR31901">
    <property type="entry name" value="GH3 DOMAIN-CONTAINING PROTEIN"/>
    <property type="match status" value="1"/>
</dbReference>
<organism evidence="5 6">
    <name type="scientific">Triticum turgidum subsp. durum</name>
    <name type="common">Durum wheat</name>
    <name type="synonym">Triticum durum</name>
    <dbReference type="NCBI Taxonomy" id="4567"/>
    <lineage>
        <taxon>Eukaryota</taxon>
        <taxon>Viridiplantae</taxon>
        <taxon>Streptophyta</taxon>
        <taxon>Embryophyta</taxon>
        <taxon>Tracheophyta</taxon>
        <taxon>Spermatophyta</taxon>
        <taxon>Magnoliopsida</taxon>
        <taxon>Liliopsida</taxon>
        <taxon>Poales</taxon>
        <taxon>Poaceae</taxon>
        <taxon>BOP clade</taxon>
        <taxon>Pooideae</taxon>
        <taxon>Triticodae</taxon>
        <taxon>Triticeae</taxon>
        <taxon>Triticinae</taxon>
        <taxon>Triticum</taxon>
    </lineage>
</organism>
<evidence type="ECO:0000256" key="2">
    <source>
        <dbReference type="ARBA" id="ARBA00022598"/>
    </source>
</evidence>
<dbReference type="Pfam" id="PF03321">
    <property type="entry name" value="GH3"/>
    <property type="match status" value="1"/>
</dbReference>
<dbReference type="Proteomes" id="UP000324705">
    <property type="component" value="Chromosome 7A"/>
</dbReference>
<dbReference type="AlphaFoldDB" id="A0A9R1BI44"/>
<dbReference type="Gramene" id="TRITD7Av1G016420.6">
    <property type="protein sequence ID" value="TRITD7Av1G016420.6"/>
    <property type="gene ID" value="TRITD7Av1G016420"/>
</dbReference>
<dbReference type="InterPro" id="IPR004993">
    <property type="entry name" value="GH3"/>
</dbReference>
<proteinExistence type="inferred from homology"/>
<dbReference type="InterPro" id="IPR055378">
    <property type="entry name" value="GH3_C"/>
</dbReference>
<reference evidence="5 6" key="1">
    <citation type="submission" date="2017-09" db="EMBL/GenBank/DDBJ databases">
        <authorList>
            <consortium name="International Durum Wheat Genome Sequencing Consortium (IDWGSC)"/>
            <person name="Milanesi L."/>
        </authorList>
    </citation>
    <scope>NUCLEOTIDE SEQUENCE [LARGE SCALE GENOMIC DNA]</scope>
    <source>
        <strain evidence="6">cv. Svevo</strain>
    </source>
</reference>
<feature type="domain" description="GH3 middle" evidence="3">
    <location>
        <begin position="374"/>
        <end position="457"/>
    </location>
</feature>
<comment type="similarity">
    <text evidence="1">Belongs to the IAA-amido conjugating enzyme family.</text>
</comment>
<dbReference type="OMA" id="KNCELFR"/>
<name>A0A9R1BI44_TRITD</name>
<dbReference type="GO" id="GO:0005737">
    <property type="term" value="C:cytoplasm"/>
    <property type="evidence" value="ECO:0007669"/>
    <property type="project" value="TreeGrafter"/>
</dbReference>
<gene>
    <name evidence="5" type="ORF">TRITD_7Av1G016420</name>
</gene>
<feature type="domain" description="GH3 C-terminal" evidence="4">
    <location>
        <begin position="472"/>
        <end position="596"/>
    </location>
</feature>
<evidence type="ECO:0000256" key="1">
    <source>
        <dbReference type="ARBA" id="ARBA00008068"/>
    </source>
</evidence>
<keyword evidence="2" id="KW-0436">Ligase</keyword>
<dbReference type="EMBL" id="LT934123">
    <property type="protein sequence ID" value="VAI69403.1"/>
    <property type="molecule type" value="Genomic_DNA"/>
</dbReference>
<dbReference type="GO" id="GO:0016881">
    <property type="term" value="F:acid-amino acid ligase activity"/>
    <property type="evidence" value="ECO:0007669"/>
    <property type="project" value="TreeGrafter"/>
</dbReference>
<evidence type="ECO:0000259" key="3">
    <source>
        <dbReference type="Pfam" id="PF23571"/>
    </source>
</evidence>